<protein>
    <submittedName>
        <fullName evidence="7">Serine/threonine protein kinase</fullName>
    </submittedName>
</protein>
<dbReference type="GO" id="GO:0016020">
    <property type="term" value="C:membrane"/>
    <property type="evidence" value="ECO:0007669"/>
    <property type="project" value="TreeGrafter"/>
</dbReference>
<dbReference type="PANTHER" id="PTHR24348">
    <property type="entry name" value="SERINE/THREONINE-PROTEIN KINASE UNC-51-RELATED"/>
    <property type="match status" value="1"/>
</dbReference>
<dbReference type="CDD" id="cd14014">
    <property type="entry name" value="STKc_PknB_like"/>
    <property type="match status" value="1"/>
</dbReference>
<dbReference type="InterPro" id="IPR000719">
    <property type="entry name" value="Prot_kinase_dom"/>
</dbReference>
<feature type="non-terminal residue" evidence="7">
    <location>
        <position position="1"/>
    </location>
</feature>
<keyword evidence="1" id="KW-0808">Transferase</keyword>
<dbReference type="SMART" id="SM00220">
    <property type="entry name" value="S_TKc"/>
    <property type="match status" value="1"/>
</dbReference>
<reference evidence="7" key="2">
    <citation type="submission" date="2021-04" db="EMBL/GenBank/DDBJ databases">
        <authorList>
            <person name="Gilroy R."/>
        </authorList>
    </citation>
    <scope>NUCLEOTIDE SEQUENCE</scope>
    <source>
        <strain evidence="7">A5-1222</strain>
    </source>
</reference>
<dbReference type="InterPro" id="IPR011009">
    <property type="entry name" value="Kinase-like_dom_sf"/>
</dbReference>
<dbReference type="GO" id="GO:0005829">
    <property type="term" value="C:cytosol"/>
    <property type="evidence" value="ECO:0007669"/>
    <property type="project" value="TreeGrafter"/>
</dbReference>
<dbReference type="PANTHER" id="PTHR24348:SF22">
    <property type="entry name" value="NON-SPECIFIC SERINE_THREONINE PROTEIN KINASE"/>
    <property type="match status" value="1"/>
</dbReference>
<comment type="caution">
    <text evidence="7">The sequence shown here is derived from an EMBL/GenBank/DDBJ whole genome shotgun (WGS) entry which is preliminary data.</text>
</comment>
<evidence type="ECO:0000256" key="4">
    <source>
        <dbReference type="ARBA" id="ARBA00022840"/>
    </source>
</evidence>
<keyword evidence="5" id="KW-0472">Membrane</keyword>
<dbReference type="InterPro" id="IPR008271">
    <property type="entry name" value="Ser/Thr_kinase_AS"/>
</dbReference>
<dbReference type="GO" id="GO:0005776">
    <property type="term" value="C:autophagosome"/>
    <property type="evidence" value="ECO:0007669"/>
    <property type="project" value="TreeGrafter"/>
</dbReference>
<keyword evidence="7" id="KW-0723">Serine/threonine-protein kinase</keyword>
<sequence length="320" mass="37035">AYDELKLFKNNVYSDRHLVNLYDYYIDDNFLYLILEKIDGKSLDEIFKSGKVYSPYEAIFLIRQLVKALKIMHTSYGQHPMIHRDIKPQNIIIDQNQKLTLIDFGISTMYDNDIPITDEGDIFCSPLYSCPDILKLNSTIRKGIKSGDENAIRKFVEIVSIQLDIHSIGVILYQMLTGKLPFQSFYNNSMNDAQKISCWKKYDIPLISNNRSDVPPTIDNIIYRCTASLENNINLRYKNDNQLEADLENCFKEEVISQTTLLCPDEQRNYEVDIRKSSTPKIEKTPKLFTKKYLILISTTLGFLILLSLILTVLSLENVL</sequence>
<evidence type="ECO:0000259" key="6">
    <source>
        <dbReference type="PROSITE" id="PS50011"/>
    </source>
</evidence>
<dbReference type="Gene3D" id="1.10.510.10">
    <property type="entry name" value="Transferase(Phosphotransferase) domain 1"/>
    <property type="match status" value="1"/>
</dbReference>
<gene>
    <name evidence="7" type="ORF">H9897_00085</name>
</gene>
<dbReference type="PROSITE" id="PS50011">
    <property type="entry name" value="PROTEIN_KINASE_DOM"/>
    <property type="match status" value="1"/>
</dbReference>
<dbReference type="EMBL" id="JAHLFM010000002">
    <property type="protein sequence ID" value="MBU3830549.1"/>
    <property type="molecule type" value="Genomic_DNA"/>
</dbReference>
<feature type="domain" description="Protein kinase" evidence="6">
    <location>
        <begin position="1"/>
        <end position="251"/>
    </location>
</feature>
<evidence type="ECO:0000256" key="2">
    <source>
        <dbReference type="ARBA" id="ARBA00022741"/>
    </source>
</evidence>
<dbReference type="Proteomes" id="UP000824247">
    <property type="component" value="Unassembled WGS sequence"/>
</dbReference>
<dbReference type="GO" id="GO:0004674">
    <property type="term" value="F:protein serine/threonine kinase activity"/>
    <property type="evidence" value="ECO:0007669"/>
    <property type="project" value="UniProtKB-KW"/>
</dbReference>
<dbReference type="GO" id="GO:0000407">
    <property type="term" value="C:phagophore assembly site"/>
    <property type="evidence" value="ECO:0007669"/>
    <property type="project" value="TreeGrafter"/>
</dbReference>
<evidence type="ECO:0000256" key="1">
    <source>
        <dbReference type="ARBA" id="ARBA00022679"/>
    </source>
</evidence>
<reference evidence="7" key="1">
    <citation type="journal article" date="2021" name="PeerJ">
        <title>Extensive microbial diversity within the chicken gut microbiome revealed by metagenomics and culture.</title>
        <authorList>
            <person name="Gilroy R."/>
            <person name="Ravi A."/>
            <person name="Getino M."/>
            <person name="Pursley I."/>
            <person name="Horton D.L."/>
            <person name="Alikhan N.F."/>
            <person name="Baker D."/>
            <person name="Gharbi K."/>
            <person name="Hall N."/>
            <person name="Watson M."/>
            <person name="Adriaenssens E.M."/>
            <person name="Foster-Nyarko E."/>
            <person name="Jarju S."/>
            <person name="Secka A."/>
            <person name="Antonio M."/>
            <person name="Oren A."/>
            <person name="Chaudhuri R.R."/>
            <person name="La Ragione R."/>
            <person name="Hildebrand F."/>
            <person name="Pallen M.J."/>
        </authorList>
    </citation>
    <scope>NUCLEOTIDE SEQUENCE</scope>
    <source>
        <strain evidence="7">A5-1222</strain>
    </source>
</reference>
<accession>A0A9E2KW59</accession>
<keyword evidence="5" id="KW-1133">Transmembrane helix</keyword>
<proteinExistence type="predicted"/>
<keyword evidence="4" id="KW-0067">ATP-binding</keyword>
<dbReference type="SUPFAM" id="SSF56112">
    <property type="entry name" value="Protein kinase-like (PK-like)"/>
    <property type="match status" value="1"/>
</dbReference>
<dbReference type="PROSITE" id="PS00108">
    <property type="entry name" value="PROTEIN_KINASE_ST"/>
    <property type="match status" value="1"/>
</dbReference>
<evidence type="ECO:0000313" key="7">
    <source>
        <dbReference type="EMBL" id="MBU3830549.1"/>
    </source>
</evidence>
<organism evidence="7 8">
    <name type="scientific">Candidatus Ureaplasma intestinipullorum</name>
    <dbReference type="NCBI Taxonomy" id="2838770"/>
    <lineage>
        <taxon>Bacteria</taxon>
        <taxon>Bacillati</taxon>
        <taxon>Mycoplasmatota</taxon>
        <taxon>Mycoplasmoidales</taxon>
        <taxon>Mycoplasmoidaceae</taxon>
        <taxon>Ureaplasma</taxon>
    </lineage>
</organism>
<dbReference type="Pfam" id="PF00069">
    <property type="entry name" value="Pkinase"/>
    <property type="match status" value="1"/>
</dbReference>
<keyword evidence="5" id="KW-0812">Transmembrane</keyword>
<feature type="transmembrane region" description="Helical" evidence="5">
    <location>
        <begin position="293"/>
        <end position="316"/>
    </location>
</feature>
<evidence type="ECO:0000313" key="8">
    <source>
        <dbReference type="Proteomes" id="UP000824247"/>
    </source>
</evidence>
<dbReference type="AlphaFoldDB" id="A0A9E2KW59"/>
<dbReference type="InterPro" id="IPR045269">
    <property type="entry name" value="Atg1-like"/>
</dbReference>
<name>A0A9E2KW59_9BACT</name>
<evidence type="ECO:0000256" key="3">
    <source>
        <dbReference type="ARBA" id="ARBA00022777"/>
    </source>
</evidence>
<dbReference type="GO" id="GO:0005524">
    <property type="term" value="F:ATP binding"/>
    <property type="evidence" value="ECO:0007669"/>
    <property type="project" value="UniProtKB-KW"/>
</dbReference>
<evidence type="ECO:0000256" key="5">
    <source>
        <dbReference type="SAM" id="Phobius"/>
    </source>
</evidence>
<keyword evidence="3 7" id="KW-0418">Kinase</keyword>
<keyword evidence="2" id="KW-0547">Nucleotide-binding</keyword>